<proteinExistence type="predicted"/>
<dbReference type="AlphaFoldDB" id="A0A5S6QAU6"/>
<name>A0A5S6QAU6_TRIMR</name>
<evidence type="ECO:0000313" key="2">
    <source>
        <dbReference type="WBParaSite" id="TMUE_1000004318.1"/>
    </source>
</evidence>
<reference evidence="2" key="1">
    <citation type="submission" date="2019-12" db="UniProtKB">
        <authorList>
            <consortium name="WormBaseParasite"/>
        </authorList>
    </citation>
    <scope>IDENTIFICATION</scope>
</reference>
<sequence>MEKEGKKMKSIDDDHLISLGGKEKPELRKFAHIDNSAWAQESIATSLVAADPTFSVVTFALGKQLSIAHRQSMLSNSQSFYSASLVTNAACHVFMPGMTNRRSDPRPCDWADEWPLFGPVKGISITSDRIVLLYGSCFVAVDHLSLLTTIKRRHHARYINPSETDCKKELVYEKWNASNSWKAIA</sequence>
<evidence type="ECO:0000313" key="1">
    <source>
        <dbReference type="Proteomes" id="UP000046395"/>
    </source>
</evidence>
<protein>
    <submittedName>
        <fullName evidence="2">Uncharacterized protein</fullName>
    </submittedName>
</protein>
<keyword evidence="1" id="KW-1185">Reference proteome</keyword>
<dbReference type="STRING" id="70415.A0A5S6QAU6"/>
<organism evidence="1 2">
    <name type="scientific">Trichuris muris</name>
    <name type="common">Mouse whipworm</name>
    <dbReference type="NCBI Taxonomy" id="70415"/>
    <lineage>
        <taxon>Eukaryota</taxon>
        <taxon>Metazoa</taxon>
        <taxon>Ecdysozoa</taxon>
        <taxon>Nematoda</taxon>
        <taxon>Enoplea</taxon>
        <taxon>Dorylaimia</taxon>
        <taxon>Trichinellida</taxon>
        <taxon>Trichuridae</taxon>
        <taxon>Trichuris</taxon>
    </lineage>
</organism>
<accession>A0A5S6QAU6</accession>
<dbReference type="WBParaSite" id="TMUE_1000004318.1">
    <property type="protein sequence ID" value="TMUE_1000004318.1"/>
    <property type="gene ID" value="WBGene00295662"/>
</dbReference>
<dbReference type="Proteomes" id="UP000046395">
    <property type="component" value="Unassembled WGS sequence"/>
</dbReference>